<evidence type="ECO:0000256" key="1">
    <source>
        <dbReference type="SAM" id="MobiDB-lite"/>
    </source>
</evidence>
<sequence length="127" mass="13814">MTSWRIAGAELDKLLPGTPSRARNHLVTSVVRQWITSAGHAGVFTADTTFWLHLQPPGRPGGRQRPRDALGRVLPDAARPRGTRRAPPGDPASNLSLRPSAVFATDGGDVLRVSPHLRRFEIKAPDE</sequence>
<protein>
    <submittedName>
        <fullName evidence="2">Uncharacterized protein</fullName>
    </submittedName>
</protein>
<keyword evidence="3" id="KW-1185">Reference proteome</keyword>
<dbReference type="Proteomes" id="UP000503447">
    <property type="component" value="Chromosome"/>
</dbReference>
<evidence type="ECO:0000313" key="3">
    <source>
        <dbReference type="Proteomes" id="UP000503447"/>
    </source>
</evidence>
<dbReference type="AlphaFoldDB" id="A0A6M5YM01"/>
<accession>A0A6M5YM01</accession>
<name>A0A6M5YM01_9BACT</name>
<dbReference type="RefSeq" id="WP_171470375.1">
    <property type="nucleotide sequence ID" value="NZ_CP053452.2"/>
</dbReference>
<feature type="region of interest" description="Disordered" evidence="1">
    <location>
        <begin position="55"/>
        <end position="100"/>
    </location>
</feature>
<dbReference type="KEGG" id="ftj:FTUN_1876"/>
<dbReference type="EMBL" id="CP053452">
    <property type="protein sequence ID" value="QJW94356.1"/>
    <property type="molecule type" value="Genomic_DNA"/>
</dbReference>
<proteinExistence type="predicted"/>
<reference evidence="3" key="1">
    <citation type="submission" date="2020-05" db="EMBL/GenBank/DDBJ databases">
        <title>Frigoriglobus tundricola gen. nov., sp. nov., a psychrotolerant cellulolytic planctomycete of the family Gemmataceae with two divergent copies of 16S rRNA gene.</title>
        <authorList>
            <person name="Kulichevskaya I.S."/>
            <person name="Ivanova A.A."/>
            <person name="Naumoff D.G."/>
            <person name="Beletsky A.V."/>
            <person name="Rijpstra W.I.C."/>
            <person name="Sinninghe Damste J.S."/>
            <person name="Mardanov A.V."/>
            <person name="Ravin N.V."/>
            <person name="Dedysh S.N."/>
        </authorList>
    </citation>
    <scope>NUCLEOTIDE SEQUENCE [LARGE SCALE GENOMIC DNA]</scope>
    <source>
        <strain evidence="3">PL17</strain>
    </source>
</reference>
<evidence type="ECO:0000313" key="2">
    <source>
        <dbReference type="EMBL" id="QJW94356.1"/>
    </source>
</evidence>
<gene>
    <name evidence="2" type="ORF">FTUN_1876</name>
</gene>
<organism evidence="2 3">
    <name type="scientific">Frigoriglobus tundricola</name>
    <dbReference type="NCBI Taxonomy" id="2774151"/>
    <lineage>
        <taxon>Bacteria</taxon>
        <taxon>Pseudomonadati</taxon>
        <taxon>Planctomycetota</taxon>
        <taxon>Planctomycetia</taxon>
        <taxon>Gemmatales</taxon>
        <taxon>Gemmataceae</taxon>
        <taxon>Frigoriglobus</taxon>
    </lineage>
</organism>